<evidence type="ECO:0000313" key="1">
    <source>
        <dbReference type="EMBL" id="MBB6036040.1"/>
    </source>
</evidence>
<keyword evidence="2" id="KW-1185">Reference proteome</keyword>
<sequence length="171" mass="18992">MSNPPDNRPYGEHMYGGERDVLVGFLEFQRETLAWKCAGLGDEQLRTASVGTSKLTLLGLVRHATSVERGWFHEIFGDGDYTRALDLDNRGDADFDDVEGADVGEAMAAWKAERDRSGKTIEGLDLDAKGRTPWGEECSLRWVLIHMVEEYARHNGHADLVREALDGAVGE</sequence>
<comment type="caution">
    <text evidence="1">The sequence shown here is derived from an EMBL/GenBank/DDBJ whole genome shotgun (WGS) entry which is preliminary data.</text>
</comment>
<dbReference type="SUPFAM" id="SSF109854">
    <property type="entry name" value="DinB/YfiT-like putative metalloenzymes"/>
    <property type="match status" value="1"/>
</dbReference>
<gene>
    <name evidence="1" type="ORF">HNR73_003908</name>
</gene>
<dbReference type="InterPro" id="IPR034660">
    <property type="entry name" value="DinB/YfiT-like"/>
</dbReference>
<dbReference type="RefSeq" id="WP_184788889.1">
    <property type="nucleotide sequence ID" value="NZ_BONT01000046.1"/>
</dbReference>
<evidence type="ECO:0000313" key="2">
    <source>
        <dbReference type="Proteomes" id="UP000548476"/>
    </source>
</evidence>
<dbReference type="Pfam" id="PF04978">
    <property type="entry name" value="MST"/>
    <property type="match status" value="1"/>
</dbReference>
<name>A0A841FVN8_9ACTN</name>
<dbReference type="AlphaFoldDB" id="A0A841FVN8"/>
<dbReference type="Proteomes" id="UP000548476">
    <property type="component" value="Unassembled WGS sequence"/>
</dbReference>
<protein>
    <submittedName>
        <fullName evidence="1">Putative damage-inducible protein DinB</fullName>
    </submittedName>
</protein>
<dbReference type="InterPro" id="IPR007061">
    <property type="entry name" value="MST-like"/>
</dbReference>
<dbReference type="Gene3D" id="1.20.120.450">
    <property type="entry name" value="dinb family like domain"/>
    <property type="match status" value="1"/>
</dbReference>
<reference evidence="1 2" key="1">
    <citation type="submission" date="2020-08" db="EMBL/GenBank/DDBJ databases">
        <title>Genomic Encyclopedia of Type Strains, Phase IV (KMG-IV): sequencing the most valuable type-strain genomes for metagenomic binning, comparative biology and taxonomic classification.</title>
        <authorList>
            <person name="Goeker M."/>
        </authorList>
    </citation>
    <scope>NUCLEOTIDE SEQUENCE [LARGE SCALE GENOMIC DNA]</scope>
    <source>
        <strain evidence="1 2">YIM 65646</strain>
    </source>
</reference>
<organism evidence="1 2">
    <name type="scientific">Phytomonospora endophytica</name>
    <dbReference type="NCBI Taxonomy" id="714109"/>
    <lineage>
        <taxon>Bacteria</taxon>
        <taxon>Bacillati</taxon>
        <taxon>Actinomycetota</taxon>
        <taxon>Actinomycetes</taxon>
        <taxon>Micromonosporales</taxon>
        <taxon>Micromonosporaceae</taxon>
        <taxon>Phytomonospora</taxon>
    </lineage>
</organism>
<proteinExistence type="predicted"/>
<accession>A0A841FVN8</accession>
<dbReference type="EMBL" id="JACHGT010000008">
    <property type="protein sequence ID" value="MBB6036040.1"/>
    <property type="molecule type" value="Genomic_DNA"/>
</dbReference>